<proteinExistence type="predicted"/>
<accession>A0A2G5T9E5</accession>
<feature type="transmembrane region" description="Helical" evidence="1">
    <location>
        <begin position="140"/>
        <end position="159"/>
    </location>
</feature>
<comment type="caution">
    <text evidence="2">The sequence shown here is derived from an EMBL/GenBank/DDBJ whole genome shotgun (WGS) entry which is preliminary data.</text>
</comment>
<dbReference type="EMBL" id="PDUG01000005">
    <property type="protein sequence ID" value="PIC24025.1"/>
    <property type="molecule type" value="Genomic_DNA"/>
</dbReference>
<dbReference type="AlphaFoldDB" id="A0A2G5T9E5"/>
<evidence type="ECO:0000313" key="3">
    <source>
        <dbReference type="Proteomes" id="UP000230233"/>
    </source>
</evidence>
<dbReference type="OrthoDB" id="5783916at2759"/>
<feature type="transmembrane region" description="Helical" evidence="1">
    <location>
        <begin position="287"/>
        <end position="308"/>
    </location>
</feature>
<sequence>MGKPISWALIERTCPEFQLNAWDFGFAIVAFIGVIQTGQIHEKKEEGSSLLATLALCDFLICFLYIMTYFTTSVILYFRSNLFADFRIDTLNSSTSVKILYDTIMTFTVFLLIVERFLWTCSSRTRLTWRIFTDKKLKRRLALVAIVYAFFSFFTRMFVLSDVPFCDIAPRPLLFEIEALKIIQLYVVPGIDAFVCVATLIFALLTILRLSKVGQGEEPVVQEEVNLEDGDAKGANGLNTNLIKRWIICILVVYATFLIRTVCYYIFINPLTSDLFEKTPSARNLTVWWYDFMSVLFSGSRYIVYYAFCRNQIVTEFPPTAIGQ</sequence>
<feature type="transmembrane region" description="Helical" evidence="1">
    <location>
        <begin position="246"/>
        <end position="267"/>
    </location>
</feature>
<keyword evidence="3" id="KW-1185">Reference proteome</keyword>
<evidence type="ECO:0000313" key="2">
    <source>
        <dbReference type="EMBL" id="PIC24025.1"/>
    </source>
</evidence>
<keyword evidence="1" id="KW-0812">Transmembrane</keyword>
<gene>
    <name evidence="2" type="primary">Cnig_chr_V.g17509</name>
    <name evidence="2" type="ORF">B9Z55_017509</name>
</gene>
<evidence type="ECO:0008006" key="4">
    <source>
        <dbReference type="Google" id="ProtNLM"/>
    </source>
</evidence>
<feature type="transmembrane region" description="Helical" evidence="1">
    <location>
        <begin position="99"/>
        <end position="119"/>
    </location>
</feature>
<reference evidence="3" key="1">
    <citation type="submission" date="2017-10" db="EMBL/GenBank/DDBJ databases">
        <title>Rapid genome shrinkage in a self-fertile nematode reveals novel sperm competition proteins.</title>
        <authorList>
            <person name="Yin D."/>
            <person name="Schwarz E.M."/>
            <person name="Thomas C.G."/>
            <person name="Felde R.L."/>
            <person name="Korf I.F."/>
            <person name="Cutter A.D."/>
            <person name="Schartner C.M."/>
            <person name="Ralston E.J."/>
            <person name="Meyer B.J."/>
            <person name="Haag E.S."/>
        </authorList>
    </citation>
    <scope>NUCLEOTIDE SEQUENCE [LARGE SCALE GENOMIC DNA]</scope>
    <source>
        <strain evidence="3">JU1422</strain>
    </source>
</reference>
<protein>
    <recommendedName>
        <fullName evidence="4">G-protein coupled receptors family 1 profile domain-containing protein</fullName>
    </recommendedName>
</protein>
<keyword evidence="1" id="KW-1133">Transmembrane helix</keyword>
<keyword evidence="1" id="KW-0472">Membrane</keyword>
<dbReference type="Proteomes" id="UP000230233">
    <property type="component" value="Chromosome V"/>
</dbReference>
<feature type="transmembrane region" description="Helical" evidence="1">
    <location>
        <begin position="50"/>
        <end position="79"/>
    </location>
</feature>
<organism evidence="2 3">
    <name type="scientific">Caenorhabditis nigoni</name>
    <dbReference type="NCBI Taxonomy" id="1611254"/>
    <lineage>
        <taxon>Eukaryota</taxon>
        <taxon>Metazoa</taxon>
        <taxon>Ecdysozoa</taxon>
        <taxon>Nematoda</taxon>
        <taxon>Chromadorea</taxon>
        <taxon>Rhabditida</taxon>
        <taxon>Rhabditina</taxon>
        <taxon>Rhabditomorpha</taxon>
        <taxon>Rhabditoidea</taxon>
        <taxon>Rhabditidae</taxon>
        <taxon>Peloderinae</taxon>
        <taxon>Caenorhabditis</taxon>
    </lineage>
</organism>
<name>A0A2G5T9E5_9PELO</name>
<evidence type="ECO:0000256" key="1">
    <source>
        <dbReference type="SAM" id="Phobius"/>
    </source>
</evidence>
<feature type="transmembrane region" description="Helical" evidence="1">
    <location>
        <begin position="179"/>
        <end position="205"/>
    </location>
</feature>